<comment type="similarity">
    <text evidence="1">Belongs to the N(4)/N(6)-methyltransferase family.</text>
</comment>
<evidence type="ECO:0000256" key="5">
    <source>
        <dbReference type="SAM" id="MobiDB-lite"/>
    </source>
</evidence>
<dbReference type="InterPro" id="IPR002295">
    <property type="entry name" value="N4/N6-MTase_EcoPI_Mod-like"/>
</dbReference>
<evidence type="ECO:0000313" key="7">
    <source>
        <dbReference type="EMBL" id="GAA2003558.1"/>
    </source>
</evidence>
<keyword evidence="4" id="KW-0949">S-adenosyl-L-methionine</keyword>
<evidence type="ECO:0000256" key="2">
    <source>
        <dbReference type="ARBA" id="ARBA00022603"/>
    </source>
</evidence>
<dbReference type="Proteomes" id="UP001500755">
    <property type="component" value="Unassembled WGS sequence"/>
</dbReference>
<gene>
    <name evidence="7" type="ORF">GCM10009755_10780</name>
</gene>
<dbReference type="PROSITE" id="PS00092">
    <property type="entry name" value="N6_MTASE"/>
    <property type="match status" value="1"/>
</dbReference>
<dbReference type="PRINTS" id="PR00506">
    <property type="entry name" value="D21N6MTFRASE"/>
</dbReference>
<dbReference type="Gene3D" id="3.40.50.150">
    <property type="entry name" value="Vaccinia Virus protein VP39"/>
    <property type="match status" value="1"/>
</dbReference>
<dbReference type="SUPFAM" id="SSF53335">
    <property type="entry name" value="S-adenosyl-L-methionine-dependent methyltransferases"/>
    <property type="match status" value="1"/>
</dbReference>
<feature type="compositionally biased region" description="Gly residues" evidence="5">
    <location>
        <begin position="58"/>
        <end position="69"/>
    </location>
</feature>
<name>A0ABN2TAQ3_9MICO</name>
<proteinExistence type="inferred from homology"/>
<organism evidence="7 8">
    <name type="scientific">Brevibacterium samyangense</name>
    <dbReference type="NCBI Taxonomy" id="366888"/>
    <lineage>
        <taxon>Bacteria</taxon>
        <taxon>Bacillati</taxon>
        <taxon>Actinomycetota</taxon>
        <taxon>Actinomycetes</taxon>
        <taxon>Micrococcales</taxon>
        <taxon>Brevibacteriaceae</taxon>
        <taxon>Brevibacterium</taxon>
    </lineage>
</organism>
<accession>A0ABN2TAQ3</accession>
<keyword evidence="8" id="KW-1185">Reference proteome</keyword>
<dbReference type="InterPro" id="IPR002941">
    <property type="entry name" value="DNA_methylase_N4/N6"/>
</dbReference>
<dbReference type="Pfam" id="PF01555">
    <property type="entry name" value="N6_N4_Mtase"/>
    <property type="match status" value="1"/>
</dbReference>
<evidence type="ECO:0000256" key="4">
    <source>
        <dbReference type="ARBA" id="ARBA00022691"/>
    </source>
</evidence>
<keyword evidence="2" id="KW-0489">Methyltransferase</keyword>
<sequence>MPQPPQLTVAWPGKADAEALLGSRPRARWARREADGAPGPASGAASAEVRGASAVEAGPGGKAGEGSGGVRVTQDDNVLVEADNLEALWLLQDSHAGAVKVVYIDPPYNTGNALPYKDTFGQAGHAGWLSMMLPRLALTKDLLRSDGTVFVQVDDTESAYVTLLGNEIFGEENYLGAFVHQRAKGGGNAKRWVRGHDYIHVWARDITQVGPFVREKQPPARYETIDGERYLVEDDFLRVSFGKYTRGSERRLMYEDIVSVRGEAKKAEIDAGIAMGRYVLRPWGDTGKHAVVRLTPADRASSKMYSIVKALGETGRRDLEALGLGGTFGYPKPVELLTTLVLSQTFEDRDAIVLDFFAGSGTTGEAVLALNARDGGNRRFVLVQRPEALRPVAGARTGAEGTGGIRAAGDDAAEPIAFVPGTISALCRERVRRAGARLRAEHPELVTDFLDLTVVGEGPLPGEPEC</sequence>
<feature type="compositionally biased region" description="Low complexity" evidence="5">
    <location>
        <begin position="36"/>
        <end position="47"/>
    </location>
</feature>
<keyword evidence="3" id="KW-0808">Transferase</keyword>
<dbReference type="EMBL" id="BAAANO010000009">
    <property type="protein sequence ID" value="GAA2003558.1"/>
    <property type="molecule type" value="Genomic_DNA"/>
</dbReference>
<comment type="caution">
    <text evidence="7">The sequence shown here is derived from an EMBL/GenBank/DDBJ whole genome shotgun (WGS) entry which is preliminary data.</text>
</comment>
<reference evidence="7 8" key="1">
    <citation type="journal article" date="2019" name="Int. J. Syst. Evol. Microbiol.">
        <title>The Global Catalogue of Microorganisms (GCM) 10K type strain sequencing project: providing services to taxonomists for standard genome sequencing and annotation.</title>
        <authorList>
            <consortium name="The Broad Institute Genomics Platform"/>
            <consortium name="The Broad Institute Genome Sequencing Center for Infectious Disease"/>
            <person name="Wu L."/>
            <person name="Ma J."/>
        </authorList>
    </citation>
    <scope>NUCLEOTIDE SEQUENCE [LARGE SCALE GENOMIC DNA]</scope>
    <source>
        <strain evidence="7 8">JCM 14546</strain>
    </source>
</reference>
<dbReference type="InterPro" id="IPR029063">
    <property type="entry name" value="SAM-dependent_MTases_sf"/>
</dbReference>
<evidence type="ECO:0000313" key="8">
    <source>
        <dbReference type="Proteomes" id="UP001500755"/>
    </source>
</evidence>
<feature type="domain" description="DNA methylase N-4/N-6" evidence="6">
    <location>
        <begin position="99"/>
        <end position="372"/>
    </location>
</feature>
<dbReference type="InterPro" id="IPR002052">
    <property type="entry name" value="DNA_methylase_N6_adenine_CS"/>
</dbReference>
<evidence type="ECO:0000259" key="6">
    <source>
        <dbReference type="Pfam" id="PF01555"/>
    </source>
</evidence>
<protein>
    <recommendedName>
        <fullName evidence="6">DNA methylase N-4/N-6 domain-containing protein</fullName>
    </recommendedName>
</protein>
<dbReference type="RefSeq" id="WP_344307691.1">
    <property type="nucleotide sequence ID" value="NZ_BAAANO010000009.1"/>
</dbReference>
<feature type="region of interest" description="Disordered" evidence="5">
    <location>
        <begin position="1"/>
        <end position="71"/>
    </location>
</feature>
<evidence type="ECO:0000256" key="3">
    <source>
        <dbReference type="ARBA" id="ARBA00022679"/>
    </source>
</evidence>
<evidence type="ECO:0000256" key="1">
    <source>
        <dbReference type="ARBA" id="ARBA00006594"/>
    </source>
</evidence>